<keyword evidence="2" id="KW-1185">Reference proteome</keyword>
<organism evidence="1 2">
    <name type="scientific">Cirrhinus molitorella</name>
    <name type="common">mud carp</name>
    <dbReference type="NCBI Taxonomy" id="172907"/>
    <lineage>
        <taxon>Eukaryota</taxon>
        <taxon>Metazoa</taxon>
        <taxon>Chordata</taxon>
        <taxon>Craniata</taxon>
        <taxon>Vertebrata</taxon>
        <taxon>Euteleostomi</taxon>
        <taxon>Actinopterygii</taxon>
        <taxon>Neopterygii</taxon>
        <taxon>Teleostei</taxon>
        <taxon>Ostariophysi</taxon>
        <taxon>Cypriniformes</taxon>
        <taxon>Cyprinidae</taxon>
        <taxon>Labeoninae</taxon>
        <taxon>Labeonini</taxon>
        <taxon>Cirrhinus</taxon>
    </lineage>
</organism>
<evidence type="ECO:0000313" key="1">
    <source>
        <dbReference type="EMBL" id="KAK2891024.1"/>
    </source>
</evidence>
<dbReference type="Proteomes" id="UP001187343">
    <property type="component" value="Unassembled WGS sequence"/>
</dbReference>
<dbReference type="AlphaFoldDB" id="A0AA88TJA3"/>
<dbReference type="EMBL" id="JAUYZG010000013">
    <property type="protein sequence ID" value="KAK2891024.1"/>
    <property type="molecule type" value="Genomic_DNA"/>
</dbReference>
<comment type="caution">
    <text evidence="1">The sequence shown here is derived from an EMBL/GenBank/DDBJ whole genome shotgun (WGS) entry which is preliminary data.</text>
</comment>
<protein>
    <submittedName>
        <fullName evidence="1">Uncharacterized protein</fullName>
    </submittedName>
</protein>
<sequence>MGIFTIKRQQHTGLERHEAVQKLKDLDLVNLQFGIVSTSSLISSFLSLSLTAVCFTLPGKLRHVRPCGAAASKTKLSKAWERKEGSKGR</sequence>
<gene>
    <name evidence="1" type="ORF">Q8A67_013667</name>
</gene>
<name>A0AA88TJA3_9TELE</name>
<reference evidence="1" key="1">
    <citation type="submission" date="2023-08" db="EMBL/GenBank/DDBJ databases">
        <title>Chromosome-level Genome Assembly of mud carp (Cirrhinus molitorella).</title>
        <authorList>
            <person name="Liu H."/>
        </authorList>
    </citation>
    <scope>NUCLEOTIDE SEQUENCE</scope>
    <source>
        <strain evidence="1">Prfri</strain>
        <tissue evidence="1">Muscle</tissue>
    </source>
</reference>
<accession>A0AA88TJA3</accession>
<evidence type="ECO:0000313" key="2">
    <source>
        <dbReference type="Proteomes" id="UP001187343"/>
    </source>
</evidence>
<proteinExistence type="predicted"/>